<evidence type="ECO:0000313" key="2">
    <source>
        <dbReference type="Proteomes" id="UP001595191"/>
    </source>
</evidence>
<accession>A0ACC7LM30</accession>
<comment type="caution">
    <text evidence="1">The sequence shown here is derived from an EMBL/GenBank/DDBJ whole genome shotgun (WGS) entry which is preliminary data.</text>
</comment>
<proteinExistence type="predicted"/>
<name>A0ACC7LM30_9FLAO</name>
<dbReference type="Proteomes" id="UP001595191">
    <property type="component" value="Unassembled WGS sequence"/>
</dbReference>
<keyword evidence="2" id="KW-1185">Reference proteome</keyword>
<gene>
    <name evidence="1" type="ORF">ACEZ3G_11370</name>
</gene>
<sequence>MYFSNAKFYISRSFQILVTTLLLSACGPVNENPDGEEWIALFDGGSMNDWTPKFAGYDLGVNYHDTFILKDSLLSVRYDVKDTFKGNFGHLYFKEKFSHYRLRVKYRFVGDQMTGGPGWAIRNNGLMLHCQEPSTIGLDQDFPISLELQLLGGDGVNERTNANLCTPGTNVVMNDSLFTPHCVNSTSETYHGDQWVEVEALVLGDSLIQHILNDQVVMEYRNPTIGGGAISGYKESAYIEGAPLKEGYISIQAETHPIDFKSIELLDLTGCMDKKAKNYKSYYVHEDNGSCEY</sequence>
<organism evidence="1 2">
    <name type="scientific">Meishania litoralis</name>
    <dbReference type="NCBI Taxonomy" id="3434685"/>
    <lineage>
        <taxon>Bacteria</taxon>
        <taxon>Pseudomonadati</taxon>
        <taxon>Bacteroidota</taxon>
        <taxon>Flavobacteriia</taxon>
        <taxon>Flavobacteriales</taxon>
        <taxon>Flavobacteriaceae</taxon>
        <taxon>Meishania</taxon>
    </lineage>
</organism>
<dbReference type="EMBL" id="JBHFPV010000002">
    <property type="protein sequence ID" value="MFH6604079.1"/>
    <property type="molecule type" value="Genomic_DNA"/>
</dbReference>
<reference evidence="1" key="1">
    <citation type="submission" date="2024-09" db="EMBL/GenBank/DDBJ databases">
        <authorList>
            <person name="Liu J."/>
        </authorList>
    </citation>
    <scope>NUCLEOTIDE SEQUENCE</scope>
    <source>
        <strain evidence="1">NBU2967</strain>
    </source>
</reference>
<protein>
    <submittedName>
        <fullName evidence="1">DUF1080 domain-containing protein</fullName>
    </submittedName>
</protein>
<evidence type="ECO:0000313" key="1">
    <source>
        <dbReference type="EMBL" id="MFH6604079.1"/>
    </source>
</evidence>